<dbReference type="EMBL" id="JMIH01000011">
    <property type="protein sequence ID" value="KEO75451.1"/>
    <property type="molecule type" value="Genomic_DNA"/>
</dbReference>
<evidence type="ECO:0000313" key="1">
    <source>
        <dbReference type="EMBL" id="KEO75451.1"/>
    </source>
</evidence>
<accession>A0A074KZM5</accession>
<name>A0A074KZM5_9BACT</name>
<dbReference type="STRING" id="1048983.EL17_00930"/>
<sequence>MRKQIQTSKYSEVERGFGRKHDITIEEVKACNAFANFSDIEVLEIIETIKSFTTIVHDCYQRKKLYLKR</sequence>
<reference evidence="1 2" key="1">
    <citation type="submission" date="2014-04" db="EMBL/GenBank/DDBJ databases">
        <title>Characterization and application of a salt tolerant electro-active bacterium.</title>
        <authorList>
            <person name="Yang L."/>
            <person name="Wei S."/>
            <person name="Tay Q.X.M."/>
        </authorList>
    </citation>
    <scope>NUCLEOTIDE SEQUENCE [LARGE SCALE GENOMIC DNA]</scope>
    <source>
        <strain evidence="1 2">LY1</strain>
    </source>
</reference>
<dbReference type="RefSeq" id="WP_035069617.1">
    <property type="nucleotide sequence ID" value="NZ_JMIH01000011.1"/>
</dbReference>
<organism evidence="1 2">
    <name type="scientific">Anditalea andensis</name>
    <dbReference type="NCBI Taxonomy" id="1048983"/>
    <lineage>
        <taxon>Bacteria</taxon>
        <taxon>Pseudomonadati</taxon>
        <taxon>Bacteroidota</taxon>
        <taxon>Cytophagia</taxon>
        <taxon>Cytophagales</taxon>
        <taxon>Cytophagaceae</taxon>
        <taxon>Anditalea</taxon>
    </lineage>
</organism>
<dbReference type="OrthoDB" id="713696at2"/>
<protein>
    <submittedName>
        <fullName evidence="1">Uncharacterized protein</fullName>
    </submittedName>
</protein>
<comment type="caution">
    <text evidence="1">The sequence shown here is derived from an EMBL/GenBank/DDBJ whole genome shotgun (WGS) entry which is preliminary data.</text>
</comment>
<proteinExistence type="predicted"/>
<gene>
    <name evidence="1" type="ORF">EL17_00930</name>
</gene>
<evidence type="ECO:0000313" key="2">
    <source>
        <dbReference type="Proteomes" id="UP000027821"/>
    </source>
</evidence>
<keyword evidence="2" id="KW-1185">Reference proteome</keyword>
<dbReference type="AlphaFoldDB" id="A0A074KZM5"/>
<dbReference type="Proteomes" id="UP000027821">
    <property type="component" value="Unassembled WGS sequence"/>
</dbReference>